<proteinExistence type="predicted"/>
<organism evidence="1 2">
    <name type="scientific">Pseudomonas koreensis</name>
    <dbReference type="NCBI Taxonomy" id="198620"/>
    <lineage>
        <taxon>Bacteria</taxon>
        <taxon>Pseudomonadati</taxon>
        <taxon>Pseudomonadota</taxon>
        <taxon>Gammaproteobacteria</taxon>
        <taxon>Pseudomonadales</taxon>
        <taxon>Pseudomonadaceae</taxon>
        <taxon>Pseudomonas</taxon>
    </lineage>
</organism>
<accession>A0AA94JH85</accession>
<dbReference type="Proteomes" id="UP000288002">
    <property type="component" value="Unassembled WGS sequence"/>
</dbReference>
<dbReference type="AlphaFoldDB" id="A0AA94JH85"/>
<gene>
    <name evidence="1" type="ORF">A9HBioS_3096</name>
</gene>
<evidence type="ECO:0000313" key="2">
    <source>
        <dbReference type="Proteomes" id="UP000288002"/>
    </source>
</evidence>
<reference evidence="1 2" key="1">
    <citation type="submission" date="2016-10" db="EMBL/GenBank/DDBJ databases">
        <title>Search of new enzymes for the oxidation of sulfur compounds.</title>
        <authorList>
            <person name="Novo A."/>
            <person name="Moreira I.S."/>
            <person name="Castro P.M."/>
        </authorList>
    </citation>
    <scope>NUCLEOTIDE SEQUENCE [LARGE SCALE GENOMIC DNA]</scope>
    <source>
        <strain evidence="1 2">A9</strain>
    </source>
</reference>
<name>A0AA94JH85_9PSED</name>
<sequence length="127" mass="14103">MSAKSVIENMTEQDYKIIALEATVAQQAKMIEHLRGGLGNEPQLVSYAEDMSTCTLTTGDGTGYFYDRVDADQPARYTAVDMANAARDERNGLAENLIERLATEFTDSESMMTVECFADWLSKELKS</sequence>
<protein>
    <submittedName>
        <fullName evidence="1">Uncharacterized protein</fullName>
    </submittedName>
</protein>
<dbReference type="EMBL" id="MKWS01000009">
    <property type="protein sequence ID" value="RVD77073.1"/>
    <property type="molecule type" value="Genomic_DNA"/>
</dbReference>
<dbReference type="RefSeq" id="WP_127650020.1">
    <property type="nucleotide sequence ID" value="NZ_MKWS01000009.1"/>
</dbReference>
<evidence type="ECO:0000313" key="1">
    <source>
        <dbReference type="EMBL" id="RVD77073.1"/>
    </source>
</evidence>
<comment type="caution">
    <text evidence="1">The sequence shown here is derived from an EMBL/GenBank/DDBJ whole genome shotgun (WGS) entry which is preliminary data.</text>
</comment>